<gene>
    <name evidence="1" type="ORF">I79_004196</name>
</gene>
<protein>
    <submittedName>
        <fullName evidence="1">Uncharacterized protein</fullName>
    </submittedName>
</protein>
<dbReference type="Proteomes" id="UP000001075">
    <property type="component" value="Unassembled WGS sequence"/>
</dbReference>
<proteinExistence type="predicted"/>
<dbReference type="EMBL" id="JH000110">
    <property type="protein sequence ID" value="EGW01167.1"/>
    <property type="molecule type" value="Genomic_DNA"/>
</dbReference>
<dbReference type="InParanoid" id="G3H1Z7"/>
<dbReference type="AlphaFoldDB" id="G3H1Z7"/>
<name>G3H1Z7_CRIGR</name>
<reference evidence="2" key="1">
    <citation type="journal article" date="2011" name="Nat. Biotechnol.">
        <title>The genomic sequence of the Chinese hamster ovary (CHO)-K1 cell line.</title>
        <authorList>
            <person name="Xu X."/>
            <person name="Nagarajan H."/>
            <person name="Lewis N.E."/>
            <person name="Pan S."/>
            <person name="Cai Z."/>
            <person name="Liu X."/>
            <person name="Chen W."/>
            <person name="Xie M."/>
            <person name="Wang W."/>
            <person name="Hammond S."/>
            <person name="Andersen M.R."/>
            <person name="Neff N."/>
            <person name="Passarelli B."/>
            <person name="Koh W."/>
            <person name="Fan H.C."/>
            <person name="Wang J."/>
            <person name="Gui Y."/>
            <person name="Lee K.H."/>
            <person name="Betenbaugh M.J."/>
            <person name="Quake S.R."/>
            <person name="Famili I."/>
            <person name="Palsson B.O."/>
            <person name="Wang J."/>
        </authorList>
    </citation>
    <scope>NUCLEOTIDE SEQUENCE [LARGE SCALE GENOMIC DNA]</scope>
    <source>
        <strain evidence="2">CHO K1 cell line</strain>
    </source>
</reference>
<organism evidence="1 2">
    <name type="scientific">Cricetulus griseus</name>
    <name type="common">Chinese hamster</name>
    <name type="synonym">Cricetulus barabensis griseus</name>
    <dbReference type="NCBI Taxonomy" id="10029"/>
    <lineage>
        <taxon>Eukaryota</taxon>
        <taxon>Metazoa</taxon>
        <taxon>Chordata</taxon>
        <taxon>Craniata</taxon>
        <taxon>Vertebrata</taxon>
        <taxon>Euteleostomi</taxon>
        <taxon>Mammalia</taxon>
        <taxon>Eutheria</taxon>
        <taxon>Euarchontoglires</taxon>
        <taxon>Glires</taxon>
        <taxon>Rodentia</taxon>
        <taxon>Myomorpha</taxon>
        <taxon>Muroidea</taxon>
        <taxon>Cricetidae</taxon>
        <taxon>Cricetinae</taxon>
        <taxon>Cricetulus</taxon>
    </lineage>
</organism>
<evidence type="ECO:0000313" key="2">
    <source>
        <dbReference type="Proteomes" id="UP000001075"/>
    </source>
</evidence>
<sequence>MECWREHNQNQLQFLLRVSRSPSILSTAGGGWIEQQTSCRSHALLLFHFTKEEQEKECWEHSCTLGAQTDWELLLIMLTETALSHENISCILPVELLSSEWGCYFCR</sequence>
<evidence type="ECO:0000313" key="1">
    <source>
        <dbReference type="EMBL" id="EGW01167.1"/>
    </source>
</evidence>
<accession>G3H1Z7</accession>